<dbReference type="Proteomes" id="UP001385951">
    <property type="component" value="Unassembled WGS sequence"/>
</dbReference>
<dbReference type="EMBL" id="JASBNA010000008">
    <property type="protein sequence ID" value="KAK7689636.1"/>
    <property type="molecule type" value="Genomic_DNA"/>
</dbReference>
<gene>
    <name evidence="1" type="ORF">QCA50_007429</name>
</gene>
<protein>
    <submittedName>
        <fullName evidence="1">Uncharacterized protein</fullName>
    </submittedName>
</protein>
<sequence length="142" mass="16292">MVEEVYLCDAPSPQKWGLAARLCYKVTAMSCQEIVSHHFSLFLVPPPTVTLGTINIPTQSNVKTWGYWVRLNILSITLSRRFRRHFMLAHTTHSRQREGFPSCIIEAVHIGIDSGWEVAIPSVRPIIVYQIQIDLLSSFLRW</sequence>
<name>A0AAW0GA02_9APHY</name>
<accession>A0AAW0GA02</accession>
<evidence type="ECO:0000313" key="2">
    <source>
        <dbReference type="Proteomes" id="UP001385951"/>
    </source>
</evidence>
<dbReference type="AlphaFoldDB" id="A0AAW0GA02"/>
<keyword evidence="2" id="KW-1185">Reference proteome</keyword>
<reference evidence="1 2" key="1">
    <citation type="submission" date="2022-09" db="EMBL/GenBank/DDBJ databases">
        <authorList>
            <person name="Palmer J.M."/>
        </authorList>
    </citation>
    <scope>NUCLEOTIDE SEQUENCE [LARGE SCALE GENOMIC DNA]</scope>
    <source>
        <strain evidence="1 2">DSM 7382</strain>
    </source>
</reference>
<proteinExistence type="predicted"/>
<organism evidence="1 2">
    <name type="scientific">Cerrena zonata</name>
    <dbReference type="NCBI Taxonomy" id="2478898"/>
    <lineage>
        <taxon>Eukaryota</taxon>
        <taxon>Fungi</taxon>
        <taxon>Dikarya</taxon>
        <taxon>Basidiomycota</taxon>
        <taxon>Agaricomycotina</taxon>
        <taxon>Agaricomycetes</taxon>
        <taxon>Polyporales</taxon>
        <taxon>Cerrenaceae</taxon>
        <taxon>Cerrena</taxon>
    </lineage>
</organism>
<comment type="caution">
    <text evidence="1">The sequence shown here is derived from an EMBL/GenBank/DDBJ whole genome shotgun (WGS) entry which is preliminary data.</text>
</comment>
<evidence type="ECO:0000313" key="1">
    <source>
        <dbReference type="EMBL" id="KAK7689636.1"/>
    </source>
</evidence>